<dbReference type="RefSeq" id="WP_013434113.1">
    <property type="nucleotide sequence ID" value="NZ_CP062176.1"/>
</dbReference>
<organism evidence="1 2">
    <name type="scientific">Mycetohabitans rhizoxinica</name>
    <dbReference type="NCBI Taxonomy" id="412963"/>
    <lineage>
        <taxon>Bacteria</taxon>
        <taxon>Pseudomonadati</taxon>
        <taxon>Pseudomonadota</taxon>
        <taxon>Betaproteobacteria</taxon>
        <taxon>Burkholderiales</taxon>
        <taxon>Burkholderiaceae</taxon>
        <taxon>Mycetohabitans</taxon>
    </lineage>
</organism>
<accession>A0ABZ2PZD5</accession>
<proteinExistence type="predicted"/>
<name>A0ABZ2PZD5_9BURK</name>
<keyword evidence="2" id="KW-1185">Reference proteome</keyword>
<protein>
    <submittedName>
        <fullName evidence="1">Uncharacterized protein</fullName>
    </submittedName>
</protein>
<dbReference type="EMBL" id="CP062176">
    <property type="protein sequence ID" value="WXK40207.1"/>
    <property type="molecule type" value="Genomic_DNA"/>
</dbReference>
<reference evidence="1 2" key="1">
    <citation type="submission" date="2020-09" db="EMBL/GenBank/DDBJ databases">
        <title>Genome sequences of Mycetohabitans spp.</title>
        <authorList>
            <person name="Carter M.E."/>
            <person name="Carpenter S.C.D."/>
            <person name="Bogdanove A.J."/>
        </authorList>
    </citation>
    <scope>NUCLEOTIDE SEQUENCE [LARGE SCALE GENOMIC DNA]</scope>
    <source>
        <strain evidence="1 2">B12</strain>
    </source>
</reference>
<evidence type="ECO:0000313" key="1">
    <source>
        <dbReference type="EMBL" id="WXK40207.1"/>
    </source>
</evidence>
<sequence>MSGGHAHGRRGECDEMDGALAAPIDTKQCVDPGRDATDAKTLTIISIKVLYEGLNARSKECFSSANSFIADEKMVQTDLN</sequence>
<dbReference type="Proteomes" id="UP001493153">
    <property type="component" value="Chromosome"/>
</dbReference>
<evidence type="ECO:0000313" key="2">
    <source>
        <dbReference type="Proteomes" id="UP001493153"/>
    </source>
</evidence>
<gene>
    <name evidence="1" type="ORF">IHE29_13405</name>
</gene>